<dbReference type="AlphaFoldDB" id="A0A0A9EAP9"/>
<proteinExistence type="predicted"/>
<sequence>MLDVLKRYHLQLGRSLLEFDVLSLLYYC</sequence>
<dbReference type="EMBL" id="GBRH01201807">
    <property type="protein sequence ID" value="JAD96088.1"/>
    <property type="molecule type" value="Transcribed_RNA"/>
</dbReference>
<reference evidence="1" key="1">
    <citation type="submission" date="2014-09" db="EMBL/GenBank/DDBJ databases">
        <authorList>
            <person name="Magalhaes I.L.F."/>
            <person name="Oliveira U."/>
            <person name="Santos F.R."/>
            <person name="Vidigal T.H.D.A."/>
            <person name="Brescovit A.D."/>
            <person name="Santos A.J."/>
        </authorList>
    </citation>
    <scope>NUCLEOTIDE SEQUENCE</scope>
    <source>
        <tissue evidence="1">Shoot tissue taken approximately 20 cm above the soil surface</tissue>
    </source>
</reference>
<name>A0A0A9EAP9_ARUDO</name>
<protein>
    <submittedName>
        <fullName evidence="1">Uncharacterized protein</fullName>
    </submittedName>
</protein>
<evidence type="ECO:0000313" key="1">
    <source>
        <dbReference type="EMBL" id="JAD96088.1"/>
    </source>
</evidence>
<accession>A0A0A9EAP9</accession>
<organism evidence="1">
    <name type="scientific">Arundo donax</name>
    <name type="common">Giant reed</name>
    <name type="synonym">Donax arundinaceus</name>
    <dbReference type="NCBI Taxonomy" id="35708"/>
    <lineage>
        <taxon>Eukaryota</taxon>
        <taxon>Viridiplantae</taxon>
        <taxon>Streptophyta</taxon>
        <taxon>Embryophyta</taxon>
        <taxon>Tracheophyta</taxon>
        <taxon>Spermatophyta</taxon>
        <taxon>Magnoliopsida</taxon>
        <taxon>Liliopsida</taxon>
        <taxon>Poales</taxon>
        <taxon>Poaceae</taxon>
        <taxon>PACMAD clade</taxon>
        <taxon>Arundinoideae</taxon>
        <taxon>Arundineae</taxon>
        <taxon>Arundo</taxon>
    </lineage>
</organism>
<reference evidence="1" key="2">
    <citation type="journal article" date="2015" name="Data Brief">
        <title>Shoot transcriptome of the giant reed, Arundo donax.</title>
        <authorList>
            <person name="Barrero R.A."/>
            <person name="Guerrero F.D."/>
            <person name="Moolhuijzen P."/>
            <person name="Goolsby J.A."/>
            <person name="Tidwell J."/>
            <person name="Bellgard S.E."/>
            <person name="Bellgard M.I."/>
        </authorList>
    </citation>
    <scope>NUCLEOTIDE SEQUENCE</scope>
    <source>
        <tissue evidence="1">Shoot tissue taken approximately 20 cm above the soil surface</tissue>
    </source>
</reference>